<dbReference type="NCBIfam" id="TIGR00482">
    <property type="entry name" value="nicotinate (nicotinamide) nucleotide adenylyltransferase"/>
    <property type="match status" value="1"/>
</dbReference>
<name>A0YF30_9GAMM</name>
<protein>
    <recommendedName>
        <fullName evidence="11">Probable nicotinate-nucleotide adenylyltransferase</fullName>
        <ecNumber evidence="11">2.7.7.18</ecNumber>
    </recommendedName>
    <alternativeName>
        <fullName evidence="11">Deamido-NAD(+) diphosphorylase</fullName>
    </alternativeName>
    <alternativeName>
        <fullName evidence="11">Deamido-NAD(+) pyrophosphorylase</fullName>
    </alternativeName>
    <alternativeName>
        <fullName evidence="11">Nicotinate mononucleotide adenylyltransferase</fullName>
        <shortName evidence="11">NaMN adenylyltransferase</shortName>
    </alternativeName>
</protein>
<dbReference type="NCBIfam" id="NF000839">
    <property type="entry name" value="PRK00071.1-1"/>
    <property type="match status" value="1"/>
</dbReference>
<evidence type="ECO:0000256" key="2">
    <source>
        <dbReference type="ARBA" id="ARBA00005019"/>
    </source>
</evidence>
<keyword evidence="6 11" id="KW-0548">Nucleotidyltransferase</keyword>
<evidence type="ECO:0000256" key="4">
    <source>
        <dbReference type="ARBA" id="ARBA00022642"/>
    </source>
</evidence>
<evidence type="ECO:0000256" key="8">
    <source>
        <dbReference type="ARBA" id="ARBA00022840"/>
    </source>
</evidence>
<comment type="catalytic activity">
    <reaction evidence="10 11">
        <text>nicotinate beta-D-ribonucleotide + ATP + H(+) = deamido-NAD(+) + diphosphate</text>
        <dbReference type="Rhea" id="RHEA:22860"/>
        <dbReference type="ChEBI" id="CHEBI:15378"/>
        <dbReference type="ChEBI" id="CHEBI:30616"/>
        <dbReference type="ChEBI" id="CHEBI:33019"/>
        <dbReference type="ChEBI" id="CHEBI:57502"/>
        <dbReference type="ChEBI" id="CHEBI:58437"/>
        <dbReference type="EC" id="2.7.7.18"/>
    </reaction>
</comment>
<evidence type="ECO:0000256" key="7">
    <source>
        <dbReference type="ARBA" id="ARBA00022741"/>
    </source>
</evidence>
<dbReference type="EMBL" id="AAVT01000007">
    <property type="protein sequence ID" value="EAW30625.1"/>
    <property type="molecule type" value="Genomic_DNA"/>
</dbReference>
<evidence type="ECO:0000313" key="14">
    <source>
        <dbReference type="Proteomes" id="UP000004931"/>
    </source>
</evidence>
<dbReference type="PANTHER" id="PTHR39321">
    <property type="entry name" value="NICOTINATE-NUCLEOTIDE ADENYLYLTRANSFERASE-RELATED"/>
    <property type="match status" value="1"/>
</dbReference>
<proteinExistence type="inferred from homology"/>
<dbReference type="CDD" id="cd02165">
    <property type="entry name" value="NMNAT"/>
    <property type="match status" value="1"/>
</dbReference>
<evidence type="ECO:0000313" key="13">
    <source>
        <dbReference type="EMBL" id="EAW30625.1"/>
    </source>
</evidence>
<dbReference type="InterPro" id="IPR014729">
    <property type="entry name" value="Rossmann-like_a/b/a_fold"/>
</dbReference>
<organism evidence="13 14">
    <name type="scientific">marine gamma proteobacterium HTCC2143</name>
    <dbReference type="NCBI Taxonomy" id="247633"/>
    <lineage>
        <taxon>Bacteria</taxon>
        <taxon>Pseudomonadati</taxon>
        <taxon>Pseudomonadota</taxon>
        <taxon>Gammaproteobacteria</taxon>
        <taxon>Cellvibrionales</taxon>
        <taxon>Spongiibacteraceae</taxon>
        <taxon>BD1-7 clade</taxon>
    </lineage>
</organism>
<sequence>MKTVAIFGGTFDPIHNGHLQSALELKRQLQLDEVRLLPCHRPPHRDTPSCSSSQRLDMVQLAVTDTDLIVDDREMLRPGLSYSIDTLEQYRHELGNDVSLCWIMGTDAFAQFDRWHRWQDFLSLAHIIVISRPGAKLPTVGPLAELAAQYQCSDENELQVRPNGSVLFLTLQPYPISATGIRSAIASNQSVERFLPTAVLNYIHVHQLYQ</sequence>
<dbReference type="STRING" id="247633.GP2143_00762"/>
<dbReference type="GO" id="GO:0004515">
    <property type="term" value="F:nicotinate-nucleotide adenylyltransferase activity"/>
    <property type="evidence" value="ECO:0007669"/>
    <property type="project" value="UniProtKB-UniRule"/>
</dbReference>
<keyword evidence="5 11" id="KW-0808">Transferase</keyword>
<dbReference type="Gene3D" id="3.40.50.620">
    <property type="entry name" value="HUPs"/>
    <property type="match status" value="1"/>
</dbReference>
<dbReference type="Pfam" id="PF01467">
    <property type="entry name" value="CTP_transf_like"/>
    <property type="match status" value="1"/>
</dbReference>
<dbReference type="Proteomes" id="UP000004931">
    <property type="component" value="Unassembled WGS sequence"/>
</dbReference>
<comment type="caution">
    <text evidence="13">The sequence shown here is derived from an EMBL/GenBank/DDBJ whole genome shotgun (WGS) entry which is preliminary data.</text>
</comment>
<dbReference type="NCBIfam" id="NF000840">
    <property type="entry name" value="PRK00071.1-3"/>
    <property type="match status" value="1"/>
</dbReference>
<dbReference type="HAMAP" id="MF_00244">
    <property type="entry name" value="NaMN_adenylyltr"/>
    <property type="match status" value="1"/>
</dbReference>
<keyword evidence="8 11" id="KW-0067">ATP-binding</keyword>
<evidence type="ECO:0000256" key="5">
    <source>
        <dbReference type="ARBA" id="ARBA00022679"/>
    </source>
</evidence>
<dbReference type="PANTHER" id="PTHR39321:SF3">
    <property type="entry name" value="PHOSPHOPANTETHEINE ADENYLYLTRANSFERASE"/>
    <property type="match status" value="1"/>
</dbReference>
<dbReference type="EC" id="2.7.7.18" evidence="11"/>
<gene>
    <name evidence="11 13" type="primary">nadD</name>
    <name evidence="13" type="ORF">GP2143_00762</name>
</gene>
<dbReference type="AlphaFoldDB" id="A0YF30"/>
<keyword evidence="4 11" id="KW-0662">Pyridine nucleotide biosynthesis</keyword>
<accession>A0YF30</accession>
<evidence type="ECO:0000256" key="11">
    <source>
        <dbReference type="HAMAP-Rule" id="MF_00244"/>
    </source>
</evidence>
<evidence type="ECO:0000256" key="6">
    <source>
        <dbReference type="ARBA" id="ARBA00022695"/>
    </source>
</evidence>
<dbReference type="NCBIfam" id="TIGR00125">
    <property type="entry name" value="cyt_tran_rel"/>
    <property type="match status" value="1"/>
</dbReference>
<dbReference type="UniPathway" id="UPA00253">
    <property type="reaction ID" value="UER00332"/>
</dbReference>
<feature type="domain" description="Cytidyltransferase-like" evidence="12">
    <location>
        <begin position="6"/>
        <end position="183"/>
    </location>
</feature>
<keyword evidence="9 11" id="KW-0520">NAD</keyword>
<dbReference type="SUPFAM" id="SSF52374">
    <property type="entry name" value="Nucleotidylyl transferase"/>
    <property type="match status" value="1"/>
</dbReference>
<comment type="pathway">
    <text evidence="2 11">Cofactor biosynthesis; NAD(+) biosynthesis; deamido-NAD(+) from nicotinate D-ribonucleotide: step 1/1.</text>
</comment>
<evidence type="ECO:0000256" key="1">
    <source>
        <dbReference type="ARBA" id="ARBA00002324"/>
    </source>
</evidence>
<dbReference type="OrthoDB" id="5295945at2"/>
<reference evidence="13 14" key="1">
    <citation type="journal article" date="2010" name="J. Bacteriol.">
        <title>Genome sequence of the oligotrophic marine Gammaproteobacterium HTCC2143, isolated from the Oregon Coast.</title>
        <authorList>
            <person name="Oh H.M."/>
            <person name="Kang I."/>
            <person name="Ferriera S."/>
            <person name="Giovannoni S.J."/>
            <person name="Cho J.C."/>
        </authorList>
    </citation>
    <scope>NUCLEOTIDE SEQUENCE [LARGE SCALE GENOMIC DNA]</scope>
    <source>
        <strain evidence="13 14">HTCC2143</strain>
    </source>
</reference>
<evidence type="ECO:0000259" key="12">
    <source>
        <dbReference type="Pfam" id="PF01467"/>
    </source>
</evidence>
<dbReference type="GO" id="GO:0009435">
    <property type="term" value="P:NAD+ biosynthetic process"/>
    <property type="evidence" value="ECO:0007669"/>
    <property type="project" value="UniProtKB-UniRule"/>
</dbReference>
<dbReference type="InterPro" id="IPR004821">
    <property type="entry name" value="Cyt_trans-like"/>
</dbReference>
<keyword evidence="14" id="KW-1185">Reference proteome</keyword>
<dbReference type="eggNOG" id="COG1057">
    <property type="taxonomic scope" value="Bacteria"/>
</dbReference>
<dbReference type="InterPro" id="IPR005248">
    <property type="entry name" value="NadD/NMNAT"/>
</dbReference>
<evidence type="ECO:0000256" key="3">
    <source>
        <dbReference type="ARBA" id="ARBA00009014"/>
    </source>
</evidence>
<evidence type="ECO:0000256" key="10">
    <source>
        <dbReference type="ARBA" id="ARBA00048721"/>
    </source>
</evidence>
<comment type="function">
    <text evidence="1 11">Catalyzes the reversible adenylation of nicotinate mononucleotide (NaMN) to nicotinic acid adenine dinucleotide (NaAD).</text>
</comment>
<dbReference type="GO" id="GO:0005524">
    <property type="term" value="F:ATP binding"/>
    <property type="evidence" value="ECO:0007669"/>
    <property type="project" value="UniProtKB-KW"/>
</dbReference>
<comment type="similarity">
    <text evidence="3 11">Belongs to the NadD family.</text>
</comment>
<evidence type="ECO:0000256" key="9">
    <source>
        <dbReference type="ARBA" id="ARBA00023027"/>
    </source>
</evidence>
<keyword evidence="7 11" id="KW-0547">Nucleotide-binding</keyword>